<keyword evidence="2" id="KW-1185">Reference proteome</keyword>
<proteinExistence type="predicted"/>
<evidence type="ECO:0000313" key="2">
    <source>
        <dbReference type="Proteomes" id="UP001141806"/>
    </source>
</evidence>
<accession>A0A9Q0K5Q7</accession>
<evidence type="ECO:0000313" key="1">
    <source>
        <dbReference type="EMBL" id="KAJ4964066.1"/>
    </source>
</evidence>
<name>A0A9Q0K5Q7_9MAGN</name>
<comment type="caution">
    <text evidence="1">The sequence shown here is derived from an EMBL/GenBank/DDBJ whole genome shotgun (WGS) entry which is preliminary data.</text>
</comment>
<dbReference type="AlphaFoldDB" id="A0A9Q0K5Q7"/>
<organism evidence="1 2">
    <name type="scientific">Protea cynaroides</name>
    <dbReference type="NCBI Taxonomy" id="273540"/>
    <lineage>
        <taxon>Eukaryota</taxon>
        <taxon>Viridiplantae</taxon>
        <taxon>Streptophyta</taxon>
        <taxon>Embryophyta</taxon>
        <taxon>Tracheophyta</taxon>
        <taxon>Spermatophyta</taxon>
        <taxon>Magnoliopsida</taxon>
        <taxon>Proteales</taxon>
        <taxon>Proteaceae</taxon>
        <taxon>Protea</taxon>
    </lineage>
</organism>
<protein>
    <submittedName>
        <fullName evidence="1">Uncharacterized protein</fullName>
    </submittedName>
</protein>
<reference evidence="1" key="1">
    <citation type="journal article" date="2023" name="Plant J.">
        <title>The genome of the king protea, Protea cynaroides.</title>
        <authorList>
            <person name="Chang J."/>
            <person name="Duong T.A."/>
            <person name="Schoeman C."/>
            <person name="Ma X."/>
            <person name="Roodt D."/>
            <person name="Barker N."/>
            <person name="Li Z."/>
            <person name="Van de Peer Y."/>
            <person name="Mizrachi E."/>
        </authorList>
    </citation>
    <scope>NUCLEOTIDE SEQUENCE</scope>
    <source>
        <tissue evidence="1">Young leaves</tissue>
    </source>
</reference>
<gene>
    <name evidence="1" type="ORF">NE237_024005</name>
</gene>
<sequence length="113" mass="13232">MDSQSDSAMAPSTNKIAGILVQKRIVQEHQTTIKNFHGSRDSWETEQKGLEDYQYPYHCRLDYLFIPSHRCHCRCRRRWKQRKAKDFSEILPAFTFGRNGTEKTDHGDDPEAS</sequence>
<dbReference type="Proteomes" id="UP001141806">
    <property type="component" value="Unassembled WGS sequence"/>
</dbReference>
<dbReference type="EMBL" id="JAMYWD010000008">
    <property type="protein sequence ID" value="KAJ4964066.1"/>
    <property type="molecule type" value="Genomic_DNA"/>
</dbReference>